<dbReference type="KEGG" id="ial:IALB_2725"/>
<reference evidence="1 2" key="1">
    <citation type="journal article" date="2012" name="Front. Microbiol.">
        <title>Complete genome of Ignavibacterium album, a metabolically versatile, flagellated, facultative anaerobe from the phylum Chlorobi.</title>
        <authorList>
            <person name="Liu Z."/>
            <person name="Frigaard N.-U."/>
            <person name="Vogl K."/>
            <person name="Iino T."/>
            <person name="Ohkuma M."/>
            <person name="Overmann J."/>
            <person name="Bryant D.A."/>
        </authorList>
    </citation>
    <scope>NUCLEOTIDE SEQUENCE [LARGE SCALE GENOMIC DNA]</scope>
    <source>
        <strain evidence="2">DSM 19864 / JCM 16511 / NBRC 101810 / Mat9-16</strain>
    </source>
</reference>
<dbReference type="EMBL" id="CP003418">
    <property type="protein sequence ID" value="AFH50428.1"/>
    <property type="molecule type" value="Genomic_DNA"/>
</dbReference>
<dbReference type="HOGENOM" id="CLU_3217293_0_0_10"/>
<keyword evidence="2" id="KW-1185">Reference proteome</keyword>
<protein>
    <submittedName>
        <fullName evidence="1">Uncharacterized protein</fullName>
    </submittedName>
</protein>
<accession>I0AN71</accession>
<sequence>MKVICKVTILKVFRDRARPITKKWCIFLTVKDWKLYRNKKDDFD</sequence>
<evidence type="ECO:0000313" key="1">
    <source>
        <dbReference type="EMBL" id="AFH50428.1"/>
    </source>
</evidence>
<organism evidence="1 2">
    <name type="scientific">Ignavibacterium album (strain DSM 19864 / JCM 16511 / NBRC 101810 / Mat9-16)</name>
    <dbReference type="NCBI Taxonomy" id="945713"/>
    <lineage>
        <taxon>Bacteria</taxon>
        <taxon>Pseudomonadati</taxon>
        <taxon>Ignavibacteriota</taxon>
        <taxon>Ignavibacteria</taxon>
        <taxon>Ignavibacteriales</taxon>
        <taxon>Ignavibacteriaceae</taxon>
        <taxon>Ignavibacterium</taxon>
    </lineage>
</organism>
<dbReference type="AlphaFoldDB" id="I0AN71"/>
<name>I0AN71_IGNAJ</name>
<proteinExistence type="predicted"/>
<evidence type="ECO:0000313" key="2">
    <source>
        <dbReference type="Proteomes" id="UP000007394"/>
    </source>
</evidence>
<dbReference type="Proteomes" id="UP000007394">
    <property type="component" value="Chromosome"/>
</dbReference>
<gene>
    <name evidence="1" type="ordered locus">IALB_2725</name>
</gene>